<keyword evidence="1 4" id="KW-0560">Oxidoreductase</keyword>
<dbReference type="SUPFAM" id="SSF55068">
    <property type="entry name" value="Peptide methionine sulfoxide reductase"/>
    <property type="match status" value="1"/>
</dbReference>
<dbReference type="Pfam" id="PF01625">
    <property type="entry name" value="PMSR"/>
    <property type="match status" value="1"/>
</dbReference>
<evidence type="ECO:0000256" key="4">
    <source>
        <dbReference type="HAMAP-Rule" id="MF_01401"/>
    </source>
</evidence>
<evidence type="ECO:0000313" key="6">
    <source>
        <dbReference type="EMBL" id="VEU60971.1"/>
    </source>
</evidence>
<protein>
    <recommendedName>
        <fullName evidence="4">Peptide methionine sulfoxide reductase MsrA</fullName>
        <shortName evidence="4">Protein-methionine-S-oxide reductase</shortName>
        <ecNumber evidence="4">1.8.4.11</ecNumber>
    </recommendedName>
    <alternativeName>
        <fullName evidence="4">Peptide-methionine (S)-S-oxide reductase</fullName>
        <shortName evidence="4">Peptide Met(O) reductase</shortName>
    </alternativeName>
</protein>
<dbReference type="PANTHER" id="PTHR42799:SF2">
    <property type="entry name" value="MITOCHONDRIAL PEPTIDE METHIONINE SULFOXIDE REDUCTASE"/>
    <property type="match status" value="1"/>
</dbReference>
<comment type="similarity">
    <text evidence="4">Belongs to the MsrA Met sulfoxide reductase family.</text>
</comment>
<comment type="function">
    <text evidence="4">Has an important function as a repair enzyme for proteins that have been inactivated by oxidation. Catalyzes the reversible oxidation-reduction of methionine sulfoxide in proteins to methionine.</text>
</comment>
<dbReference type="InterPro" id="IPR050162">
    <property type="entry name" value="MsrA_MetSO_reductase"/>
</dbReference>
<gene>
    <name evidence="4 6" type="primary">msrA</name>
    <name evidence="6" type="ORF">NCTC10122_00569</name>
</gene>
<dbReference type="InterPro" id="IPR036509">
    <property type="entry name" value="Met_Sox_Rdtase_MsrA_sf"/>
</dbReference>
<dbReference type="RefSeq" id="WP_129687819.1">
    <property type="nucleotide sequence ID" value="NZ_LR214970.1"/>
</dbReference>
<dbReference type="PANTHER" id="PTHR42799">
    <property type="entry name" value="MITOCHONDRIAL PEPTIDE METHIONINE SULFOXIDE REDUCTASE"/>
    <property type="match status" value="1"/>
</dbReference>
<feature type="active site" evidence="4">
    <location>
        <position position="11"/>
    </location>
</feature>
<organism evidence="6 7">
    <name type="scientific">Mycoplasmopsis bovigenitalium</name>
    <dbReference type="NCBI Taxonomy" id="2112"/>
    <lineage>
        <taxon>Bacteria</taxon>
        <taxon>Bacillati</taxon>
        <taxon>Mycoplasmatota</taxon>
        <taxon>Mycoplasmoidales</taxon>
        <taxon>Metamycoplasmataceae</taxon>
        <taxon>Mycoplasmopsis</taxon>
    </lineage>
</organism>
<dbReference type="EMBL" id="LR214970">
    <property type="protein sequence ID" value="VEU60971.1"/>
    <property type="molecule type" value="Genomic_DNA"/>
</dbReference>
<reference evidence="6 7" key="1">
    <citation type="submission" date="2019-01" db="EMBL/GenBank/DDBJ databases">
        <authorList>
            <consortium name="Pathogen Informatics"/>
        </authorList>
    </citation>
    <scope>NUCLEOTIDE SEQUENCE [LARGE SCALE GENOMIC DNA]</scope>
    <source>
        <strain evidence="6 7">NCTC10122</strain>
    </source>
</reference>
<dbReference type="HAMAP" id="MF_01401">
    <property type="entry name" value="MsrA"/>
    <property type="match status" value="1"/>
</dbReference>
<evidence type="ECO:0000256" key="1">
    <source>
        <dbReference type="ARBA" id="ARBA00023002"/>
    </source>
</evidence>
<comment type="catalytic activity">
    <reaction evidence="2 4">
        <text>L-methionyl-[protein] + [thioredoxin]-disulfide + H2O = L-methionyl-(S)-S-oxide-[protein] + [thioredoxin]-dithiol</text>
        <dbReference type="Rhea" id="RHEA:14217"/>
        <dbReference type="Rhea" id="RHEA-COMP:10698"/>
        <dbReference type="Rhea" id="RHEA-COMP:10700"/>
        <dbReference type="Rhea" id="RHEA-COMP:12313"/>
        <dbReference type="Rhea" id="RHEA-COMP:12315"/>
        <dbReference type="ChEBI" id="CHEBI:15377"/>
        <dbReference type="ChEBI" id="CHEBI:16044"/>
        <dbReference type="ChEBI" id="CHEBI:29950"/>
        <dbReference type="ChEBI" id="CHEBI:44120"/>
        <dbReference type="ChEBI" id="CHEBI:50058"/>
        <dbReference type="EC" id="1.8.4.11"/>
    </reaction>
</comment>
<feature type="domain" description="Peptide methionine sulphoxide reductase MsrA" evidence="5">
    <location>
        <begin position="4"/>
        <end position="151"/>
    </location>
</feature>
<dbReference type="Gene3D" id="3.30.1060.10">
    <property type="entry name" value="Peptide methionine sulphoxide reductase MsrA"/>
    <property type="match status" value="1"/>
</dbReference>
<dbReference type="GO" id="GO:0033744">
    <property type="term" value="F:L-methionine:thioredoxin-disulfide S-oxidoreductase activity"/>
    <property type="evidence" value="ECO:0007669"/>
    <property type="project" value="RHEA"/>
</dbReference>
<proteinExistence type="inferred from homology"/>
<evidence type="ECO:0000256" key="2">
    <source>
        <dbReference type="ARBA" id="ARBA00047806"/>
    </source>
</evidence>
<dbReference type="GO" id="GO:0005737">
    <property type="term" value="C:cytoplasm"/>
    <property type="evidence" value="ECO:0007669"/>
    <property type="project" value="TreeGrafter"/>
</dbReference>
<dbReference type="GO" id="GO:0008113">
    <property type="term" value="F:peptide-methionine (S)-S-oxide reductase activity"/>
    <property type="evidence" value="ECO:0007669"/>
    <property type="project" value="UniProtKB-UniRule"/>
</dbReference>
<dbReference type="EC" id="1.8.4.11" evidence="4"/>
<evidence type="ECO:0000256" key="3">
    <source>
        <dbReference type="ARBA" id="ARBA00048782"/>
    </source>
</evidence>
<evidence type="ECO:0000259" key="5">
    <source>
        <dbReference type="Pfam" id="PF01625"/>
    </source>
</evidence>
<name>A0A449A9S3_9BACT</name>
<dbReference type="InterPro" id="IPR002569">
    <property type="entry name" value="Met_Sox_Rdtase_MsrA_dom"/>
</dbReference>
<evidence type="ECO:0000313" key="7">
    <source>
        <dbReference type="Proteomes" id="UP000290942"/>
    </source>
</evidence>
<accession>A0A449A9S3</accession>
<sequence>MNKKIYLAGGCFWGVEAYFSRLKGVVNAISGYANGIDTNATYKNLKNTMHAETVEVEYNPSVISLKELVIHLFRLIEPDSYNKQGNDIGPQYRTGVYFSEESEFDQINSIFNILRKKYRNFYVELEPLRHFIHAEEYHQDYLDKNPNGYCHVNLNVDLNLSDEERAIIEKSTEND</sequence>
<comment type="catalytic activity">
    <reaction evidence="3 4">
        <text>[thioredoxin]-disulfide + L-methionine + H2O = L-methionine (S)-S-oxide + [thioredoxin]-dithiol</text>
        <dbReference type="Rhea" id="RHEA:19993"/>
        <dbReference type="Rhea" id="RHEA-COMP:10698"/>
        <dbReference type="Rhea" id="RHEA-COMP:10700"/>
        <dbReference type="ChEBI" id="CHEBI:15377"/>
        <dbReference type="ChEBI" id="CHEBI:29950"/>
        <dbReference type="ChEBI" id="CHEBI:50058"/>
        <dbReference type="ChEBI" id="CHEBI:57844"/>
        <dbReference type="ChEBI" id="CHEBI:58772"/>
        <dbReference type="EC" id="1.8.4.11"/>
    </reaction>
</comment>
<dbReference type="AlphaFoldDB" id="A0A449A9S3"/>
<dbReference type="NCBIfam" id="TIGR00401">
    <property type="entry name" value="msrA"/>
    <property type="match status" value="1"/>
</dbReference>
<dbReference type="GO" id="GO:0034599">
    <property type="term" value="P:cellular response to oxidative stress"/>
    <property type="evidence" value="ECO:0007669"/>
    <property type="project" value="TreeGrafter"/>
</dbReference>
<dbReference type="Proteomes" id="UP000290942">
    <property type="component" value="Chromosome"/>
</dbReference>